<comment type="caution">
    <text evidence="2">The sequence shown here is derived from an EMBL/GenBank/DDBJ whole genome shotgun (WGS) entry which is preliminary data.</text>
</comment>
<reference evidence="2 3" key="1">
    <citation type="journal article" date="2013" name="Biodegradation">
        <title>Occurrence of 4-tert-butylphenol (4-t-BP) biodegradation in an aquatic sample caused by the presence of Spirodela polyrrhiza and isolation of a 4-t-BP-utilizing bacterium.</title>
        <authorList>
            <person name="Ogata Y."/>
            <person name="Toyama T."/>
            <person name="Yu N."/>
            <person name="Wang X."/>
            <person name="Sei K."/>
            <person name="Ike M."/>
        </authorList>
    </citation>
    <scope>NUCLEOTIDE SEQUENCE [LARGE SCALE GENOMIC DNA]</scope>
    <source>
        <strain evidence="2 3">OMI</strain>
    </source>
</reference>
<keyword evidence="1" id="KW-0812">Transmembrane</keyword>
<dbReference type="Proteomes" id="UP000221538">
    <property type="component" value="Unassembled WGS sequence"/>
</dbReference>
<name>A0A292ZBB5_SPHSA</name>
<organism evidence="2 3">
    <name type="scientific">Sphingobium fuliginis (strain ATCC 27551)</name>
    <dbReference type="NCBI Taxonomy" id="336203"/>
    <lineage>
        <taxon>Bacteria</taxon>
        <taxon>Pseudomonadati</taxon>
        <taxon>Pseudomonadota</taxon>
        <taxon>Alphaproteobacteria</taxon>
        <taxon>Sphingomonadales</taxon>
        <taxon>Sphingomonadaceae</taxon>
        <taxon>Sphingobium</taxon>
    </lineage>
</organism>
<evidence type="ECO:0000313" key="2">
    <source>
        <dbReference type="EMBL" id="GAY20428.1"/>
    </source>
</evidence>
<feature type="transmembrane region" description="Helical" evidence="1">
    <location>
        <begin position="42"/>
        <end position="65"/>
    </location>
</feature>
<evidence type="ECO:0000256" key="1">
    <source>
        <dbReference type="SAM" id="Phobius"/>
    </source>
</evidence>
<accession>A0A292ZBB5</accession>
<sequence length="128" mass="14139">MAFHQTPFDHIGVWSPPQRLLPFLQGTCFVLIEASRFAVSSLLIVLGLPLFAFLFLAGWDLGLLFTQLANLADHYRDASAIRRIAFSQDLQGVFLATSLGVLLARAPRFLKRLETALAPTAPRETDNG</sequence>
<gene>
    <name evidence="2" type="ORF">SFOMI_0952</name>
</gene>
<evidence type="ECO:0000313" key="3">
    <source>
        <dbReference type="Proteomes" id="UP000221538"/>
    </source>
</evidence>
<proteinExistence type="predicted"/>
<reference evidence="2 3" key="2">
    <citation type="journal article" date="2013" name="Environ. Sci. Technol.">
        <title>The 4-tert-butylphenol-utilizing bacterium Sphingobium fuliginis OMI can degrade bisphenols via phenolic ring hydroxylation and meta-cleavage pathway.</title>
        <authorList>
            <person name="Ogata Y."/>
            <person name="Goda S."/>
            <person name="Toyama T."/>
            <person name="Sei K."/>
            <person name="Ike M."/>
        </authorList>
    </citation>
    <scope>NUCLEOTIDE SEQUENCE [LARGE SCALE GENOMIC DNA]</scope>
    <source>
        <strain evidence="2 3">OMI</strain>
    </source>
</reference>
<keyword evidence="1" id="KW-1133">Transmembrane helix</keyword>
<dbReference type="EMBL" id="BEWI01000030">
    <property type="protein sequence ID" value="GAY20428.1"/>
    <property type="molecule type" value="Genomic_DNA"/>
</dbReference>
<keyword evidence="1" id="KW-0472">Membrane</keyword>
<dbReference type="RefSeq" id="WP_099185474.1">
    <property type="nucleotide sequence ID" value="NZ_BEWI01000030.1"/>
</dbReference>
<dbReference type="AlphaFoldDB" id="A0A292ZBB5"/>
<protein>
    <submittedName>
        <fullName evidence="2">Conjugative transfer protein</fullName>
    </submittedName>
</protein>